<proteinExistence type="predicted"/>
<dbReference type="Proteomes" id="UP000076976">
    <property type="component" value="Unassembled WGS sequence"/>
</dbReference>
<evidence type="ECO:0008006" key="4">
    <source>
        <dbReference type="Google" id="ProtNLM"/>
    </source>
</evidence>
<gene>
    <name evidence="2" type="ORF">AWH69_02800</name>
</gene>
<dbReference type="EMBL" id="LQZG01000001">
    <property type="protein sequence ID" value="OAB88732.1"/>
    <property type="molecule type" value="Genomic_DNA"/>
</dbReference>
<dbReference type="RefSeq" id="WP_068271123.1">
    <property type="nucleotide sequence ID" value="NZ_LQZG01000001.1"/>
</dbReference>
<name>A0A176QGD0_9MICO</name>
<dbReference type="STRING" id="262209.AWH69_02800"/>
<feature type="transmembrane region" description="Helical" evidence="1">
    <location>
        <begin position="126"/>
        <end position="157"/>
    </location>
</feature>
<reference evidence="2 3" key="1">
    <citation type="submission" date="2016-01" db="EMBL/GenBank/DDBJ databases">
        <title>Janibacter melonis strain CD11_4 genome sequencing and assembly.</title>
        <authorList>
            <person name="Nair G.R."/>
            <person name="Kaur G."/>
            <person name="Chander A.M."/>
            <person name="Mayilraj S."/>
        </authorList>
    </citation>
    <scope>NUCLEOTIDE SEQUENCE [LARGE SCALE GENOMIC DNA]</scope>
    <source>
        <strain evidence="2 3">CD11-4</strain>
    </source>
</reference>
<organism evidence="2 3">
    <name type="scientific">Janibacter melonis</name>
    <dbReference type="NCBI Taxonomy" id="262209"/>
    <lineage>
        <taxon>Bacteria</taxon>
        <taxon>Bacillati</taxon>
        <taxon>Actinomycetota</taxon>
        <taxon>Actinomycetes</taxon>
        <taxon>Micrococcales</taxon>
        <taxon>Intrasporangiaceae</taxon>
        <taxon>Janibacter</taxon>
    </lineage>
</organism>
<feature type="transmembrane region" description="Helical" evidence="1">
    <location>
        <begin position="163"/>
        <end position="180"/>
    </location>
</feature>
<evidence type="ECO:0000313" key="2">
    <source>
        <dbReference type="EMBL" id="OAB88732.1"/>
    </source>
</evidence>
<protein>
    <recommendedName>
        <fullName evidence="4">M50 family peptidase</fullName>
    </recommendedName>
</protein>
<keyword evidence="1" id="KW-1133">Transmembrane helix</keyword>
<comment type="caution">
    <text evidence="2">The sequence shown here is derived from an EMBL/GenBank/DDBJ whole genome shotgun (WGS) entry which is preliminary data.</text>
</comment>
<feature type="transmembrane region" description="Helical" evidence="1">
    <location>
        <begin position="18"/>
        <end position="37"/>
    </location>
</feature>
<dbReference type="AlphaFoldDB" id="A0A176QGD0"/>
<evidence type="ECO:0000256" key="1">
    <source>
        <dbReference type="SAM" id="Phobius"/>
    </source>
</evidence>
<keyword evidence="1" id="KW-0812">Transmembrane</keyword>
<dbReference type="Pfam" id="PF13398">
    <property type="entry name" value="Peptidase_M50B"/>
    <property type="match status" value="1"/>
</dbReference>
<dbReference type="InterPro" id="IPR049500">
    <property type="entry name" value="Peptidase_M50B-like"/>
</dbReference>
<evidence type="ECO:0000313" key="3">
    <source>
        <dbReference type="Proteomes" id="UP000076976"/>
    </source>
</evidence>
<accession>A0A176QGD0</accession>
<sequence length="234" mass="24194">MEWADLAQRWSPAARTELLAPQGVIVVLAVTALAVGWSPAWRVLRLGVTLVHELGHAVVGVLSGRRFTGFVLRPDMSGHTVTVGRPRGPGLAATTWAGYPAPAVAGAVLVLAAARGWAAPVLTLTLLALLVSLVYVRSALTGVVVLAVLAAGGSLWWWRDDVVQQHVLVGLGLLLLVGAWRHLGATVRSRDAGSDSSAMARLTGVPGAVWQGSFALVCAGATWASGAALLAAWG</sequence>
<dbReference type="PANTHER" id="PTHR33979">
    <property type="entry name" value="OS02G0221600 PROTEIN"/>
    <property type="match status" value="1"/>
</dbReference>
<dbReference type="PANTHER" id="PTHR33979:SF2">
    <property type="entry name" value="PEPTIDASE M50B-LIKE-DOMAIN-CONTAINING PROTEIN"/>
    <property type="match status" value="1"/>
</dbReference>
<keyword evidence="3" id="KW-1185">Reference proteome</keyword>
<keyword evidence="1" id="KW-0472">Membrane</keyword>